<keyword evidence="1" id="KW-0732">Signal</keyword>
<dbReference type="EMBL" id="JALGCL010000005">
    <property type="protein sequence ID" value="MCJ0826679.1"/>
    <property type="molecule type" value="Genomic_DNA"/>
</dbReference>
<feature type="signal peptide" evidence="1">
    <location>
        <begin position="1"/>
        <end position="25"/>
    </location>
</feature>
<evidence type="ECO:0000313" key="2">
    <source>
        <dbReference type="EMBL" id="MCJ0826679.1"/>
    </source>
</evidence>
<accession>A0ABT0A6T8</accession>
<reference evidence="2 3" key="1">
    <citation type="submission" date="2022-03" db="EMBL/GenBank/DDBJ databases">
        <title>Luteimonas soily sp. nov., a novel bacterium isolated from the soil.</title>
        <authorList>
            <person name="Zhang X."/>
        </authorList>
    </citation>
    <scope>NUCLEOTIDE SEQUENCE [LARGE SCALE GENOMIC DNA]</scope>
    <source>
        <strain evidence="2 3">50</strain>
    </source>
</reference>
<gene>
    <name evidence="2" type="ORF">MQC88_12070</name>
</gene>
<protein>
    <recommendedName>
        <fullName evidence="4">Ig-like domain-containing protein</fullName>
    </recommendedName>
</protein>
<keyword evidence="3" id="KW-1185">Reference proteome</keyword>
<name>A0ABT0A6T8_9GAMM</name>
<feature type="chain" id="PRO_5046427562" description="Ig-like domain-containing protein" evidence="1">
    <location>
        <begin position="26"/>
        <end position="195"/>
    </location>
</feature>
<dbReference type="RefSeq" id="WP_243322418.1">
    <property type="nucleotide sequence ID" value="NZ_JALGCL010000005.1"/>
</dbReference>
<sequence>MFLTHKAVPATALVLLLGAATAVQAGNNYGTNRKVMSGAQCQPSDGAQWPDIDINPDGIRNMSDTYARYISCTIPMDSDTTIDQSDFDSTTTQGAFTFEVGMDYSATPSAGLVNTTCTMYRRSGSTGVKTSEAFTITSAKTTDPVTYSVTPDLMDGASALVPDVFSFNCKLNPKIKLAYIKWYEAENTGGYYYTP</sequence>
<dbReference type="Proteomes" id="UP001165423">
    <property type="component" value="Unassembled WGS sequence"/>
</dbReference>
<organism evidence="2 3">
    <name type="scientific">Cognatiluteimonas sedimenti</name>
    <dbReference type="NCBI Taxonomy" id="2927791"/>
    <lineage>
        <taxon>Bacteria</taxon>
        <taxon>Pseudomonadati</taxon>
        <taxon>Pseudomonadota</taxon>
        <taxon>Gammaproteobacteria</taxon>
        <taxon>Lysobacterales</taxon>
        <taxon>Lysobacteraceae</taxon>
        <taxon>Cognatiluteimonas</taxon>
    </lineage>
</organism>
<proteinExistence type="predicted"/>
<evidence type="ECO:0000256" key="1">
    <source>
        <dbReference type="SAM" id="SignalP"/>
    </source>
</evidence>
<evidence type="ECO:0000313" key="3">
    <source>
        <dbReference type="Proteomes" id="UP001165423"/>
    </source>
</evidence>
<evidence type="ECO:0008006" key="4">
    <source>
        <dbReference type="Google" id="ProtNLM"/>
    </source>
</evidence>
<comment type="caution">
    <text evidence="2">The sequence shown here is derived from an EMBL/GenBank/DDBJ whole genome shotgun (WGS) entry which is preliminary data.</text>
</comment>